<dbReference type="HOGENOM" id="CLU_056788_16_2_6"/>
<gene>
    <name evidence="1" type="ordered locus">XNC1_2047</name>
</gene>
<dbReference type="eggNOG" id="COG3335">
    <property type="taxonomic scope" value="Bacteria"/>
</dbReference>
<dbReference type="Gene3D" id="3.30.420.10">
    <property type="entry name" value="Ribonuclease H-like superfamily/Ribonuclease H"/>
    <property type="match status" value="1"/>
</dbReference>
<dbReference type="EMBL" id="FN667742">
    <property type="protein sequence ID" value="CBJ90107.1"/>
    <property type="molecule type" value="Genomic_DNA"/>
</dbReference>
<evidence type="ECO:0000313" key="2">
    <source>
        <dbReference type="Proteomes" id="UP000008075"/>
    </source>
</evidence>
<dbReference type="STRING" id="406817.XNC1_2047"/>
<organism evidence="1 2">
    <name type="scientific">Xenorhabdus nematophila (strain ATCC 19061 / DSM 3370 / CCUG 14189 / LMG 1036 / NCIMB 9965 / AN6)</name>
    <dbReference type="NCBI Taxonomy" id="406817"/>
    <lineage>
        <taxon>Bacteria</taxon>
        <taxon>Pseudomonadati</taxon>
        <taxon>Pseudomonadota</taxon>
        <taxon>Gammaproteobacteria</taxon>
        <taxon>Enterobacterales</taxon>
        <taxon>Morganellaceae</taxon>
        <taxon>Xenorhabdus</taxon>
    </lineage>
</organism>
<dbReference type="GO" id="GO:0003676">
    <property type="term" value="F:nucleic acid binding"/>
    <property type="evidence" value="ECO:0007669"/>
    <property type="project" value="InterPro"/>
</dbReference>
<accession>D3VEJ5</accession>
<protein>
    <submittedName>
        <fullName evidence="1">Transposase</fullName>
    </submittedName>
</protein>
<keyword evidence="2" id="KW-1185">Reference proteome</keyword>
<dbReference type="KEGG" id="xne:XNC1_2047"/>
<reference evidence="1 2" key="1">
    <citation type="journal article" date="2011" name="PLoS ONE">
        <title>The entomopathogenic bacterial endosymbionts xenorhabdus and photorhabdus: convergent lifestyles from divergent genomes.</title>
        <authorList>
            <person name="Chaston J.M."/>
            <person name="Suen G."/>
            <person name="Tucker S.L."/>
            <person name="Andersen A.W."/>
            <person name="Bhasin A."/>
            <person name="Bode E."/>
            <person name="Bode H.B."/>
            <person name="Brachmann A.O."/>
            <person name="Cowles C.E."/>
            <person name="Cowles K.N."/>
            <person name="Darby C."/>
            <person name="de Leon L."/>
            <person name="Drace K."/>
            <person name="Du Z."/>
            <person name="Givaudan A."/>
            <person name="Herbert Tran E.E."/>
            <person name="Jewell K.A."/>
            <person name="Knack J.J."/>
            <person name="Krasomil-Osterfeld K.C."/>
            <person name="Kukor R."/>
            <person name="Lanois A."/>
            <person name="Latreille P."/>
            <person name="Leimgruber N.K."/>
            <person name="Lipke C.M."/>
            <person name="Liu R."/>
            <person name="Lu X."/>
            <person name="Martens E.C."/>
            <person name="Marri P.R."/>
            <person name="Medigue C."/>
            <person name="Menard M.L."/>
            <person name="Miller N.M."/>
            <person name="Morales-Soto N."/>
            <person name="Norton S."/>
            <person name="Ogier J.C."/>
            <person name="Orchard S.S."/>
            <person name="Park D."/>
            <person name="Park Y."/>
            <person name="Qurollo B.A."/>
            <person name="Sugar D.R."/>
            <person name="Richards G.R."/>
            <person name="Rouy Z."/>
            <person name="Slominski B."/>
            <person name="Slominski K."/>
            <person name="Snyder H."/>
            <person name="Tjaden B.C."/>
            <person name="van der Hoeven R."/>
            <person name="Welch R.D."/>
            <person name="Wheeler C."/>
            <person name="Xiang B."/>
            <person name="Barbazuk B."/>
            <person name="Gaudriault S."/>
            <person name="Goodner B."/>
            <person name="Slater S.C."/>
            <person name="Forst S."/>
            <person name="Goldman B.S."/>
            <person name="Goodrich-Blair H."/>
        </authorList>
    </citation>
    <scope>NUCLEOTIDE SEQUENCE [LARGE SCALE GENOMIC DNA]</scope>
    <source>
        <strain evidence="2">ATCC 19061 / DSM 3370 / CCUG 14189 / LMG 1036 / NCIMB 9965 / AN6</strain>
    </source>
</reference>
<name>D3VEJ5_XENNA</name>
<proteinExistence type="predicted"/>
<evidence type="ECO:0000313" key="1">
    <source>
        <dbReference type="EMBL" id="CBJ90107.1"/>
    </source>
</evidence>
<dbReference type="AlphaFoldDB" id="D3VEJ5"/>
<dbReference type="Proteomes" id="UP000008075">
    <property type="component" value="Chromosome"/>
</dbReference>
<dbReference type="InterPro" id="IPR036397">
    <property type="entry name" value="RNaseH_sf"/>
</dbReference>
<sequence length="63" mass="7344">MNPIERLWKLMNEEVRNNVYFPTPTAFRTAIHHFFAEILPQKASQIISRLADKFQILKPASSS</sequence>